<dbReference type="AlphaFoldDB" id="A0AAW4ZS44"/>
<sequence>MSGNDERPVIIIQPDMSPITIAEYARKHATTVAAIRSQVHRKTIPVIRLGESSTIYINQAAMIIGSLKAAGWDVEVPKDVYSI</sequence>
<name>A0AAW4ZS44_PHOPO</name>
<accession>A0AAW4ZS44</accession>
<gene>
    <name evidence="1" type="ORF">GLP33_10575</name>
</gene>
<comment type="caution">
    <text evidence="1">The sequence shown here is derived from an EMBL/GenBank/DDBJ whole genome shotgun (WGS) entry which is preliminary data.</text>
</comment>
<organism evidence="1 2">
    <name type="scientific">Photobacterium phosphoreum</name>
    <dbReference type="NCBI Taxonomy" id="659"/>
    <lineage>
        <taxon>Bacteria</taxon>
        <taxon>Pseudomonadati</taxon>
        <taxon>Pseudomonadota</taxon>
        <taxon>Gammaproteobacteria</taxon>
        <taxon>Vibrionales</taxon>
        <taxon>Vibrionaceae</taxon>
        <taxon>Photobacterium</taxon>
    </lineage>
</organism>
<proteinExistence type="predicted"/>
<reference evidence="1" key="1">
    <citation type="submission" date="2019-11" db="EMBL/GenBank/DDBJ databases">
        <title>Comparative genomics of photobacteria reveal adaptation to distinct habitats.</title>
        <authorList>
            <person name="Fuertes-Perez S."/>
            <person name="Hilgarth M."/>
            <person name="Vogel R.F."/>
        </authorList>
    </citation>
    <scope>NUCLEOTIDE SEQUENCE</scope>
    <source>
        <strain evidence="1">TMW2.2145</strain>
    </source>
</reference>
<evidence type="ECO:0008006" key="3">
    <source>
        <dbReference type="Google" id="ProtNLM"/>
    </source>
</evidence>
<evidence type="ECO:0000313" key="2">
    <source>
        <dbReference type="Proteomes" id="UP000813876"/>
    </source>
</evidence>
<dbReference type="EMBL" id="WMCP01000011">
    <property type="protein sequence ID" value="MCF2302174.1"/>
    <property type="molecule type" value="Genomic_DNA"/>
</dbReference>
<evidence type="ECO:0000313" key="1">
    <source>
        <dbReference type="EMBL" id="MCF2302174.1"/>
    </source>
</evidence>
<protein>
    <recommendedName>
        <fullName evidence="3">DNA-binding protein</fullName>
    </recommendedName>
</protein>
<dbReference type="Proteomes" id="UP000813876">
    <property type="component" value="Unassembled WGS sequence"/>
</dbReference>
<dbReference type="RefSeq" id="WP_232581272.1">
    <property type="nucleotide sequence ID" value="NZ_WMCP01000011.1"/>
</dbReference>